<dbReference type="GeneID" id="80896762"/>
<evidence type="ECO:0008006" key="3">
    <source>
        <dbReference type="Google" id="ProtNLM"/>
    </source>
</evidence>
<accession>A0A9W8QDU7</accession>
<protein>
    <recommendedName>
        <fullName evidence="3">AB hydrolase-1 domain-containing protein</fullName>
    </recommendedName>
</protein>
<sequence length="297" mass="33098">MSNRKLAPGFELSAETPRSSKTPLFIGGIQAYIYGLTEVSGEEIAVLYLAHGRTRSYLDQESIAHEVLQKYRNDARKKIPMIAVAFDMRNHGARQISEEVNAAWAEGNKNHGPDMMSTIDGSVHDFKLLLDYMPTYLPFKKFHNTMMGVSLGGHIAWRLPLVAKEQLDGLVVIVGCPELNKLMLSRLGAAHAPNYEELQLTADQRAKWPAALFNSVERDDDVIRTAFPQIPMLLCTGKRDTLVPSFHTENWLSANKRDNVDLFVQQDAGHVCTNEMVAGMADWLCKLNAGNNVNSSI</sequence>
<dbReference type="Gene3D" id="3.40.50.1820">
    <property type="entry name" value="alpha/beta hydrolase"/>
    <property type="match status" value="1"/>
</dbReference>
<evidence type="ECO:0000313" key="1">
    <source>
        <dbReference type="EMBL" id="KAJ4153098.1"/>
    </source>
</evidence>
<dbReference type="SUPFAM" id="SSF53474">
    <property type="entry name" value="alpha/beta-Hydrolases"/>
    <property type="match status" value="1"/>
</dbReference>
<keyword evidence="2" id="KW-1185">Reference proteome</keyword>
<reference evidence="1" key="1">
    <citation type="journal article" date="2023" name="Access Microbiol">
        <title>De-novo genome assembly for Akanthomyces muscarius, a biocontrol agent of insect agricultural pests.</title>
        <authorList>
            <person name="Erdos Z."/>
            <person name="Studholme D.J."/>
            <person name="Raymond B."/>
            <person name="Sharma M."/>
        </authorList>
    </citation>
    <scope>NUCLEOTIDE SEQUENCE</scope>
    <source>
        <strain evidence="1">Ve6</strain>
    </source>
</reference>
<evidence type="ECO:0000313" key="2">
    <source>
        <dbReference type="Proteomes" id="UP001144673"/>
    </source>
</evidence>
<dbReference type="AlphaFoldDB" id="A0A9W8QDU7"/>
<organism evidence="1 2">
    <name type="scientific">Akanthomyces muscarius</name>
    <name type="common">Entomopathogenic fungus</name>
    <name type="synonym">Lecanicillium muscarium</name>
    <dbReference type="NCBI Taxonomy" id="2231603"/>
    <lineage>
        <taxon>Eukaryota</taxon>
        <taxon>Fungi</taxon>
        <taxon>Dikarya</taxon>
        <taxon>Ascomycota</taxon>
        <taxon>Pezizomycotina</taxon>
        <taxon>Sordariomycetes</taxon>
        <taxon>Hypocreomycetidae</taxon>
        <taxon>Hypocreales</taxon>
        <taxon>Cordycipitaceae</taxon>
        <taxon>Akanthomyces</taxon>
    </lineage>
</organism>
<gene>
    <name evidence="1" type="ORF">LMH87_009603</name>
</gene>
<dbReference type="RefSeq" id="XP_056053756.1">
    <property type="nucleotide sequence ID" value="XM_056196628.1"/>
</dbReference>
<dbReference type="EMBL" id="JAJHUN010000008">
    <property type="protein sequence ID" value="KAJ4153098.1"/>
    <property type="molecule type" value="Genomic_DNA"/>
</dbReference>
<proteinExistence type="predicted"/>
<name>A0A9W8QDU7_AKAMU</name>
<dbReference type="PANTHER" id="PTHR47381:SF3">
    <property type="entry name" value="ALPHA_BETA-HYDROLASES SUPERFAMILY PROTEIN"/>
    <property type="match status" value="1"/>
</dbReference>
<dbReference type="InterPro" id="IPR029058">
    <property type="entry name" value="AB_hydrolase_fold"/>
</dbReference>
<comment type="caution">
    <text evidence="1">The sequence shown here is derived from an EMBL/GenBank/DDBJ whole genome shotgun (WGS) entry which is preliminary data.</text>
</comment>
<dbReference type="KEGG" id="amus:LMH87_009603"/>
<dbReference type="PANTHER" id="PTHR47381">
    <property type="entry name" value="ALPHA/BETA-HYDROLASES SUPERFAMILY PROTEIN"/>
    <property type="match status" value="1"/>
</dbReference>
<dbReference type="Proteomes" id="UP001144673">
    <property type="component" value="Chromosome 5"/>
</dbReference>